<evidence type="ECO:0000313" key="2">
    <source>
        <dbReference type="Proteomes" id="UP000017836"/>
    </source>
</evidence>
<dbReference type="EMBL" id="KI392485">
    <property type="protein sequence ID" value="ERN16022.1"/>
    <property type="molecule type" value="Genomic_DNA"/>
</dbReference>
<dbReference type="HOGENOM" id="CLU_2609252_0_0_1"/>
<gene>
    <name evidence="1" type="ORF">AMTR_s00030p00089450</name>
</gene>
<protein>
    <submittedName>
        <fullName evidence="1">Uncharacterized protein</fullName>
    </submittedName>
</protein>
<name>U5D3Q5_AMBTC</name>
<evidence type="ECO:0000313" key="1">
    <source>
        <dbReference type="EMBL" id="ERN16022.1"/>
    </source>
</evidence>
<proteinExistence type="predicted"/>
<organism evidence="1 2">
    <name type="scientific">Amborella trichopoda</name>
    <dbReference type="NCBI Taxonomy" id="13333"/>
    <lineage>
        <taxon>Eukaryota</taxon>
        <taxon>Viridiplantae</taxon>
        <taxon>Streptophyta</taxon>
        <taxon>Embryophyta</taxon>
        <taxon>Tracheophyta</taxon>
        <taxon>Spermatophyta</taxon>
        <taxon>Magnoliopsida</taxon>
        <taxon>Amborellales</taxon>
        <taxon>Amborellaceae</taxon>
        <taxon>Amborella</taxon>
    </lineage>
</organism>
<sequence length="79" mass="9416">MVKIDGDEVCNLWDKFPSYQGKKPELNWLVIDDLQRYILTSIPTKKDWHKLVLADILHSRLPPERKEKLALRKTCYKVH</sequence>
<reference evidence="2" key="1">
    <citation type="journal article" date="2013" name="Science">
        <title>The Amborella genome and the evolution of flowering plants.</title>
        <authorList>
            <consortium name="Amborella Genome Project"/>
        </authorList>
    </citation>
    <scope>NUCLEOTIDE SEQUENCE [LARGE SCALE GENOMIC DNA]</scope>
</reference>
<keyword evidence="2" id="KW-1185">Reference proteome</keyword>
<dbReference type="Proteomes" id="UP000017836">
    <property type="component" value="Unassembled WGS sequence"/>
</dbReference>
<accession>U5D3Q5</accession>
<dbReference type="AlphaFoldDB" id="U5D3Q5"/>
<dbReference type="Gramene" id="ERN16022">
    <property type="protein sequence ID" value="ERN16022"/>
    <property type="gene ID" value="AMTR_s00030p00089450"/>
</dbReference>